<evidence type="ECO:0000313" key="2">
    <source>
        <dbReference type="Proteomes" id="UP000003327"/>
    </source>
</evidence>
<reference evidence="1 2" key="1">
    <citation type="submission" date="2009-09" db="EMBL/GenBank/DDBJ databases">
        <authorList>
            <person name="Weinstock G."/>
            <person name="Sodergren E."/>
            <person name="Clifton S."/>
            <person name="Fulton L."/>
            <person name="Fulton B."/>
            <person name="Courtney L."/>
            <person name="Fronick C."/>
            <person name="Harrison M."/>
            <person name="Strong C."/>
            <person name="Farmer C."/>
            <person name="Delahaunty K."/>
            <person name="Markovic C."/>
            <person name="Hall O."/>
            <person name="Minx P."/>
            <person name="Tomlinson C."/>
            <person name="Mitreva M."/>
            <person name="Nelson J."/>
            <person name="Hou S."/>
            <person name="Wollam A."/>
            <person name="Pepin K.H."/>
            <person name="Johnson M."/>
            <person name="Bhonagiri V."/>
            <person name="Nash W.E."/>
            <person name="Warren W."/>
            <person name="Chinwalla A."/>
            <person name="Mardis E.R."/>
            <person name="Wilson R.K."/>
        </authorList>
    </citation>
    <scope>NUCLEOTIDE SEQUENCE [LARGE SCALE GENOMIC DNA]</scope>
    <source>
        <strain evidence="1 2">F0319</strain>
    </source>
</reference>
<dbReference type="EMBL" id="ACVA01000007">
    <property type="protein sequence ID" value="EEX19878.1"/>
    <property type="molecule type" value="Genomic_DNA"/>
</dbReference>
<evidence type="ECO:0000313" key="1">
    <source>
        <dbReference type="EMBL" id="EEX19878.1"/>
    </source>
</evidence>
<dbReference type="Proteomes" id="UP000003327">
    <property type="component" value="Unassembled WGS sequence"/>
</dbReference>
<comment type="caution">
    <text evidence="1">The sequence shown here is derived from an EMBL/GenBank/DDBJ whole genome shotgun (WGS) entry which is preliminary data.</text>
</comment>
<name>C9MKS3_9BACT</name>
<sequence>MIKIASCSCSLSSGNSFLTIYCIEGNALLHLKRAFLHIKGGVSL</sequence>
<protein>
    <submittedName>
        <fullName evidence="1">Uncharacterized protein</fullName>
    </submittedName>
</protein>
<gene>
    <name evidence="1" type="ORF">HMPREF0973_00197</name>
</gene>
<keyword evidence="2" id="KW-1185">Reference proteome</keyword>
<proteinExistence type="predicted"/>
<dbReference type="HOGENOM" id="CLU_3220348_0_0_10"/>
<accession>C9MKS3</accession>
<dbReference type="AlphaFoldDB" id="C9MKS3"/>
<organism evidence="1 2">
    <name type="scientific">Prevotella veroralis F0319</name>
    <dbReference type="NCBI Taxonomy" id="649761"/>
    <lineage>
        <taxon>Bacteria</taxon>
        <taxon>Pseudomonadati</taxon>
        <taxon>Bacteroidota</taxon>
        <taxon>Bacteroidia</taxon>
        <taxon>Bacteroidales</taxon>
        <taxon>Prevotellaceae</taxon>
        <taxon>Prevotella</taxon>
    </lineage>
</organism>